<dbReference type="Pfam" id="PF11340">
    <property type="entry name" value="DUF3142"/>
    <property type="match status" value="1"/>
</dbReference>
<accession>A0ABT1CFF7</accession>
<dbReference type="EMBL" id="JAMXQU010000002">
    <property type="protein sequence ID" value="MCO6159271.1"/>
    <property type="molecule type" value="Genomic_DNA"/>
</dbReference>
<reference evidence="2 3" key="1">
    <citation type="submission" date="2022-06" db="EMBL/GenBank/DDBJ databases">
        <title>Whole-genome of Asaia lannensis strain LMG 27011T.</title>
        <authorList>
            <person name="Sombolestani A."/>
        </authorList>
    </citation>
    <scope>NUCLEOTIDE SEQUENCE [LARGE SCALE GENOMIC DNA]</scope>
    <source>
        <strain evidence="2 3">NBRC 102526</strain>
    </source>
</reference>
<comment type="caution">
    <text evidence="2">The sequence shown here is derived from an EMBL/GenBank/DDBJ whole genome shotgun (WGS) entry which is preliminary data.</text>
</comment>
<evidence type="ECO:0000313" key="3">
    <source>
        <dbReference type="Proteomes" id="UP001523401"/>
    </source>
</evidence>
<dbReference type="RefSeq" id="WP_252848735.1">
    <property type="nucleotide sequence ID" value="NZ_BAPW01000012.1"/>
</dbReference>
<keyword evidence="3" id="KW-1185">Reference proteome</keyword>
<evidence type="ECO:0000256" key="1">
    <source>
        <dbReference type="SAM" id="Phobius"/>
    </source>
</evidence>
<name>A0ABT1CFF7_9PROT</name>
<protein>
    <submittedName>
        <fullName evidence="2">DUF3142 domain-containing protein</fullName>
    </submittedName>
</protein>
<keyword evidence="1" id="KW-0812">Transmembrane</keyword>
<feature type="transmembrane region" description="Helical" evidence="1">
    <location>
        <begin position="66"/>
        <end position="87"/>
    </location>
</feature>
<gene>
    <name evidence="2" type="ORF">NF685_04395</name>
</gene>
<sequence length="475" mass="51630">MLEGGPVRPSAPVTASSERACFALRVRYGSTDRTRYAADIREARQEAKAGFMKMTLRKVRHGHRHALLLAICAVSICLGSGLGIALWQSRSRPNLPLPSDAYIWQRQWNASVVQSLDKASAAIRIWHVLAAELDQAGQWQIALLADGPRSLASHRVIAVFRLSGRLGSLDARQIAAHIDRVLADWHRLGIAPEAIEIDHDCPTARLAEYASLLETIHTGLHGQYPLIVTALPTWIGAAGLTAVLSHVQGVVLQLHAVTNPAGGLFKPAEALRAAARFGALSPVPWQIALPSYGTRIVWGPDGRPANVESEMARGFSQSAGQELTVSPVEIAGYMKRIDHAPPAGLTGWIWFRLPVDGDRRAWSLSSWLTLVRHEPLSTSMDLTLTPQSPVLYHIVLRNTGTIDAALPLVIHGDRQCAGIGAQSPYRLDYDAQGPVLVRTAEALLPVGQQIVAGWLTCQKKKDQIDVSAQNATTRR</sequence>
<organism evidence="2 3">
    <name type="scientific">Asaia lannensis NBRC 102526</name>
    <dbReference type="NCBI Taxonomy" id="1307926"/>
    <lineage>
        <taxon>Bacteria</taxon>
        <taxon>Pseudomonadati</taxon>
        <taxon>Pseudomonadota</taxon>
        <taxon>Alphaproteobacteria</taxon>
        <taxon>Acetobacterales</taxon>
        <taxon>Acetobacteraceae</taxon>
        <taxon>Asaia</taxon>
    </lineage>
</organism>
<keyword evidence="1" id="KW-1133">Transmembrane helix</keyword>
<evidence type="ECO:0000313" key="2">
    <source>
        <dbReference type="EMBL" id="MCO6159271.1"/>
    </source>
</evidence>
<dbReference type="InterPro" id="IPR021488">
    <property type="entry name" value="DUF3142"/>
</dbReference>
<keyword evidence="1" id="KW-0472">Membrane</keyword>
<proteinExistence type="predicted"/>
<dbReference type="Proteomes" id="UP001523401">
    <property type="component" value="Unassembled WGS sequence"/>
</dbReference>